<accession>A0A8K1LT32</accession>
<dbReference type="EMBL" id="SWJQ01000036">
    <property type="protein sequence ID" value="TRZ24946.1"/>
    <property type="molecule type" value="Genomic_DNA"/>
</dbReference>
<dbReference type="Proteomes" id="UP000796761">
    <property type="component" value="Unassembled WGS sequence"/>
</dbReference>
<organism evidence="1 2">
    <name type="scientific">Zosterops borbonicus</name>
    <dbReference type="NCBI Taxonomy" id="364589"/>
    <lineage>
        <taxon>Eukaryota</taxon>
        <taxon>Metazoa</taxon>
        <taxon>Chordata</taxon>
        <taxon>Craniata</taxon>
        <taxon>Vertebrata</taxon>
        <taxon>Euteleostomi</taxon>
        <taxon>Archelosauria</taxon>
        <taxon>Archosauria</taxon>
        <taxon>Dinosauria</taxon>
        <taxon>Saurischia</taxon>
        <taxon>Theropoda</taxon>
        <taxon>Coelurosauria</taxon>
        <taxon>Aves</taxon>
        <taxon>Neognathae</taxon>
        <taxon>Neoaves</taxon>
        <taxon>Telluraves</taxon>
        <taxon>Australaves</taxon>
        <taxon>Passeriformes</taxon>
        <taxon>Sylvioidea</taxon>
        <taxon>Zosteropidae</taxon>
        <taxon>Zosterops</taxon>
    </lineage>
</organism>
<dbReference type="OrthoDB" id="10262929at2759"/>
<reference evidence="1" key="1">
    <citation type="submission" date="2019-04" db="EMBL/GenBank/DDBJ databases">
        <title>Genome assembly of Zosterops borbonicus 15179.</title>
        <authorList>
            <person name="Leroy T."/>
            <person name="Anselmetti Y."/>
            <person name="Tilak M.-K."/>
            <person name="Nabholz B."/>
        </authorList>
    </citation>
    <scope>NUCLEOTIDE SEQUENCE</scope>
    <source>
        <strain evidence="1">HGM_15179</strain>
        <tissue evidence="1">Muscle</tissue>
    </source>
</reference>
<evidence type="ECO:0000313" key="1">
    <source>
        <dbReference type="EMBL" id="TRZ24946.1"/>
    </source>
</evidence>
<protein>
    <submittedName>
        <fullName evidence="1">Uncharacterized protein</fullName>
    </submittedName>
</protein>
<evidence type="ECO:0000313" key="2">
    <source>
        <dbReference type="Proteomes" id="UP000796761"/>
    </source>
</evidence>
<sequence length="70" mass="8229">MELGKGLEHKSDEEQLREMGMFSLENRNVRGDLVALYNYNKGDCSQKRYQEISRLMIFFRNAKLLESNAL</sequence>
<name>A0A8K1LT32_9PASS</name>
<dbReference type="AlphaFoldDB" id="A0A8K1LT32"/>
<keyword evidence="2" id="KW-1185">Reference proteome</keyword>
<proteinExistence type="predicted"/>
<comment type="caution">
    <text evidence="1">The sequence shown here is derived from an EMBL/GenBank/DDBJ whole genome shotgun (WGS) entry which is preliminary data.</text>
</comment>
<gene>
    <name evidence="1" type="ORF">HGM15179_002167</name>
</gene>